<organism evidence="2 3">
    <name type="scientific">Aulographum hederae CBS 113979</name>
    <dbReference type="NCBI Taxonomy" id="1176131"/>
    <lineage>
        <taxon>Eukaryota</taxon>
        <taxon>Fungi</taxon>
        <taxon>Dikarya</taxon>
        <taxon>Ascomycota</taxon>
        <taxon>Pezizomycotina</taxon>
        <taxon>Dothideomycetes</taxon>
        <taxon>Pleosporomycetidae</taxon>
        <taxon>Aulographales</taxon>
        <taxon>Aulographaceae</taxon>
    </lineage>
</organism>
<reference evidence="2" key="1">
    <citation type="journal article" date="2020" name="Stud. Mycol.">
        <title>101 Dothideomycetes genomes: a test case for predicting lifestyles and emergence of pathogens.</title>
        <authorList>
            <person name="Haridas S."/>
            <person name="Albert R."/>
            <person name="Binder M."/>
            <person name="Bloem J."/>
            <person name="Labutti K."/>
            <person name="Salamov A."/>
            <person name="Andreopoulos B."/>
            <person name="Baker S."/>
            <person name="Barry K."/>
            <person name="Bills G."/>
            <person name="Bluhm B."/>
            <person name="Cannon C."/>
            <person name="Castanera R."/>
            <person name="Culley D."/>
            <person name="Daum C."/>
            <person name="Ezra D."/>
            <person name="Gonzalez J."/>
            <person name="Henrissat B."/>
            <person name="Kuo A."/>
            <person name="Liang C."/>
            <person name="Lipzen A."/>
            <person name="Lutzoni F."/>
            <person name="Magnuson J."/>
            <person name="Mondo S."/>
            <person name="Nolan M."/>
            <person name="Ohm R."/>
            <person name="Pangilinan J."/>
            <person name="Park H.-J."/>
            <person name="Ramirez L."/>
            <person name="Alfaro M."/>
            <person name="Sun H."/>
            <person name="Tritt A."/>
            <person name="Yoshinaga Y."/>
            <person name="Zwiers L.-H."/>
            <person name="Turgeon B."/>
            <person name="Goodwin S."/>
            <person name="Spatafora J."/>
            <person name="Crous P."/>
            <person name="Grigoriev I."/>
        </authorList>
    </citation>
    <scope>NUCLEOTIDE SEQUENCE</scope>
    <source>
        <strain evidence="2">CBS 113979</strain>
    </source>
</reference>
<evidence type="ECO:0000313" key="3">
    <source>
        <dbReference type="Proteomes" id="UP000800041"/>
    </source>
</evidence>
<keyword evidence="3" id="KW-1185">Reference proteome</keyword>
<dbReference type="Proteomes" id="UP000800041">
    <property type="component" value="Unassembled WGS sequence"/>
</dbReference>
<evidence type="ECO:0000256" key="1">
    <source>
        <dbReference type="SAM" id="MobiDB-lite"/>
    </source>
</evidence>
<name>A0A6G1GPV2_9PEZI</name>
<dbReference type="AlphaFoldDB" id="A0A6G1GPV2"/>
<sequence>MYQSSSPSSSVSSVSSTSSTPISIGFPSSPSDSLRGASYQDKSHGGPSCAYPSWPKGDSFSPFRSSAPSAFISDADLFDVDDEDEPYLHQAPPPPRQIPMPTTVQPLPPLYAKNKSSSKRRQTQSKPKRRSTSKPMTPISESPE</sequence>
<evidence type="ECO:0000313" key="2">
    <source>
        <dbReference type="EMBL" id="KAF1982965.1"/>
    </source>
</evidence>
<feature type="compositionally biased region" description="Acidic residues" evidence="1">
    <location>
        <begin position="76"/>
        <end position="85"/>
    </location>
</feature>
<feature type="region of interest" description="Disordered" evidence="1">
    <location>
        <begin position="1"/>
        <end position="144"/>
    </location>
</feature>
<feature type="compositionally biased region" description="Low complexity" evidence="1">
    <location>
        <begin position="1"/>
        <end position="33"/>
    </location>
</feature>
<gene>
    <name evidence="2" type="ORF">K402DRAFT_185107</name>
</gene>
<protein>
    <submittedName>
        <fullName evidence="2">Uncharacterized protein</fullName>
    </submittedName>
</protein>
<proteinExistence type="predicted"/>
<feature type="compositionally biased region" description="Basic residues" evidence="1">
    <location>
        <begin position="116"/>
        <end position="132"/>
    </location>
</feature>
<accession>A0A6G1GPV2</accession>
<dbReference type="EMBL" id="ML977179">
    <property type="protein sequence ID" value="KAF1982965.1"/>
    <property type="molecule type" value="Genomic_DNA"/>
</dbReference>
<feature type="compositionally biased region" description="Low complexity" evidence="1">
    <location>
        <begin position="59"/>
        <end position="75"/>
    </location>
</feature>